<proteinExistence type="predicted"/>
<sequence>MDDISQILKKAQPKKETNKKIHSELHYWTDIISSAFGEKKKFGMYLGIIKRIGITRARQIFAEIQDSGCESPGKLFVWKSKQTNFKAK</sequence>
<gene>
    <name evidence="1" type="ORF">COX81_02410</name>
</gene>
<name>A0A2M7V7Z2_9BACT</name>
<dbReference type="EMBL" id="PFPK01000027">
    <property type="protein sequence ID" value="PIZ94864.1"/>
    <property type="molecule type" value="Genomic_DNA"/>
</dbReference>
<accession>A0A2M7V7Z2</accession>
<protein>
    <submittedName>
        <fullName evidence="1">Uncharacterized protein</fullName>
    </submittedName>
</protein>
<dbReference type="AlphaFoldDB" id="A0A2M7V7Z2"/>
<evidence type="ECO:0000313" key="1">
    <source>
        <dbReference type="EMBL" id="PIZ94864.1"/>
    </source>
</evidence>
<evidence type="ECO:0000313" key="2">
    <source>
        <dbReference type="Proteomes" id="UP000228568"/>
    </source>
</evidence>
<reference evidence="2" key="1">
    <citation type="submission" date="2017-09" db="EMBL/GenBank/DDBJ databases">
        <title>Depth-based differentiation of microbial function through sediment-hosted aquifers and enrichment of novel symbionts in the deep terrestrial subsurface.</title>
        <authorList>
            <person name="Probst A.J."/>
            <person name="Ladd B."/>
            <person name="Jarett J.K."/>
            <person name="Geller-Mcgrath D.E."/>
            <person name="Sieber C.M.K."/>
            <person name="Emerson J.B."/>
            <person name="Anantharaman K."/>
            <person name="Thomas B.C."/>
            <person name="Malmstrom R."/>
            <person name="Stieglmeier M."/>
            <person name="Klingl A."/>
            <person name="Woyke T."/>
            <person name="Ryan C.M."/>
            <person name="Banfield J.F."/>
        </authorList>
    </citation>
    <scope>NUCLEOTIDE SEQUENCE [LARGE SCALE GENOMIC DNA]</scope>
</reference>
<comment type="caution">
    <text evidence="1">The sequence shown here is derived from an EMBL/GenBank/DDBJ whole genome shotgun (WGS) entry which is preliminary data.</text>
</comment>
<dbReference type="Proteomes" id="UP000228568">
    <property type="component" value="Unassembled WGS sequence"/>
</dbReference>
<organism evidence="1 2">
    <name type="scientific">Candidatus Magasanikbacteria bacterium CG_4_10_14_0_2_um_filter_37_12</name>
    <dbReference type="NCBI Taxonomy" id="1974637"/>
    <lineage>
        <taxon>Bacteria</taxon>
        <taxon>Candidatus Magasanikiibacteriota</taxon>
    </lineage>
</organism>